<organism evidence="7 8">
    <name type="scientific">Halomonas tibetensis</name>
    <dbReference type="NCBI Taxonomy" id="2259590"/>
    <lineage>
        <taxon>Bacteria</taxon>
        <taxon>Pseudomonadati</taxon>
        <taxon>Pseudomonadota</taxon>
        <taxon>Gammaproteobacteria</taxon>
        <taxon>Oceanospirillales</taxon>
        <taxon>Halomonadaceae</taxon>
        <taxon>Halomonas</taxon>
    </lineage>
</organism>
<dbReference type="RefSeq" id="WP_379761000.1">
    <property type="nucleotide sequence ID" value="NZ_JBHRSQ010000036.1"/>
</dbReference>
<keyword evidence="3" id="KW-0175">Coiled coil</keyword>
<dbReference type="InterPro" id="IPR018973">
    <property type="entry name" value="MZB"/>
</dbReference>
<dbReference type="PROSITE" id="PS51194">
    <property type="entry name" value="HELICASE_CTER"/>
    <property type="match status" value="1"/>
</dbReference>
<evidence type="ECO:0000256" key="1">
    <source>
        <dbReference type="ARBA" id="ARBA00022741"/>
    </source>
</evidence>
<dbReference type="PANTHER" id="PTHR47957:SF3">
    <property type="entry name" value="ATP-DEPENDENT HELICASE HRQ1"/>
    <property type="match status" value="1"/>
</dbReference>
<dbReference type="Pfam" id="PF00271">
    <property type="entry name" value="Helicase_C"/>
    <property type="match status" value="1"/>
</dbReference>
<keyword evidence="1" id="KW-0547">Nucleotide-binding</keyword>
<feature type="coiled-coil region" evidence="3">
    <location>
        <begin position="1239"/>
        <end position="1289"/>
    </location>
</feature>
<dbReference type="SMART" id="SM00487">
    <property type="entry name" value="DEXDc"/>
    <property type="match status" value="1"/>
</dbReference>
<dbReference type="InterPro" id="IPR001650">
    <property type="entry name" value="Helicase_C-like"/>
</dbReference>
<keyword evidence="8" id="KW-1185">Reference proteome</keyword>
<evidence type="ECO:0000313" key="7">
    <source>
        <dbReference type="EMBL" id="MFC2993403.1"/>
    </source>
</evidence>
<protein>
    <submittedName>
        <fullName evidence="7">DEAD/DEAH box helicase</fullName>
    </submittedName>
</protein>
<keyword evidence="2" id="KW-0067">ATP-binding</keyword>
<dbReference type="InterPro" id="IPR027417">
    <property type="entry name" value="P-loop_NTPase"/>
</dbReference>
<sequence>MIPGLLASEVSAALREFIVTGYETETAPFKGEFRRLVEEQQEGEAFLKGPYVSVGLPFLTGTTGLGFFSGFETEFPPFAHQEQAWRRLISSGVAANTLVSTGTGSGKTECFLYPVLDHCQRESGPGIKAIVIYPMNALATDQAKRFAEIIHSQPALKGLRVGLFVGGDTGGSQTMGPGQVITDKAVLRESPPDVLLTNYKMLDYLLMRPKDQSLWAHNGPQTLRYLVVDELHTFDGAQGTDLSLLIRRLRARFDMTPDQLICVGTSATLGGEESISGLLHYAGDIFSSPFRRDSVISEQRQTDSEFLDNIAFLSPNPEVGPEDLRVALRHGLSAYLHKAYELYFSKPPGDDLMTDSGRTALGRELKQHGQLANLLRQLKLSPGTPTFRDLAERLAAQIPSRLQRQPELALIALLSLMAHARDTVGRPFVQLRLQLWSRELRRIVGSLREPGPLVDPTEALVEDGSTSRPPPLLSFGDDQPPRDQRLVRLPLVQCRECHGTAWLTRMEMSHPTDQVVETELQSIYSAFFGHQQETTLLLPWQRGEAQSPAGMRLEHFRVCRECGTTAGVESGAECKGCQAGADALVRVSKPHQLKEVKRGSVNKVIHEHDCPWCSARSALVVFGARAASLSAVAIHQLFSSRDNDDRKLLTFSDSVQDATHRAGFFAARTWQNNVRMALTQLLESSTEPLPLLELPARFEAWWLNDQASQGSGQQGKGHQGRLTLPQYLREFMPPDKRYRADFEFFEQSGEVAEPAPLLKLIRERMLWQALEDLGWRSQVGRSLNRLGIAAVGWPLERANQAANAWAKTVDNTLGYRIDAEPANGLMLGLMQHLVGLGAFGLDDLGAYRQKFGKTYLLTFLNYAPPIGPASPRPKFPASAKGEGYEPLSHASAAQSWYERWLACLNPDALIDRKQLEQVLMAALSALCDYGLLREEVNERGVRLWSLTPESLTITTVVEAVECQGYRPMHVPAAHAEAWLGLPLISAARPELVYENVVPVRDSLYGNLYRHGEIHRVIAHEHTGLLAASERIRVENSFIKGEKPWEYNLLSATPTLEMGIDIGDLSSVLLCSVPPAQANYLQRVGRGGRRDGNSFVLTVANGRPHDLVFYADPSRMLDTPVEPPAVFLKARHVLRRQLLAYAMDCWTRKARGDNQIPQAMQPVLDAVEKTQEDRFPYTLLNFLKHGMQEIWDGFANHVATELRGEDLELLRQYLFGGPQHQDDHLQLYLLGRLKLVADERQRMAATVKELDRQLEKMRKRPQDEYTQAELVELEREVAGYRSLRIRLNKRETLNFFTDEGLLPNYAFPEEGATLRSVIFRSEKGAGGDGAEREFVKREYEYQRPAQAALTELAPEAVFYAGNRKVKVSRVETAKGRNIQPWRFCPRCHYSAPADDPKAGFSDKTCPRCHTNRWGDESARTSMLKMTQVYAFTNARDAQLDDRSDDREPVFFNKQMLIDFNPADISITWVLDDKERPFGFEFIRSARFLEVNFGRREGDEMFFDVAGEHIQRAGFPICRECGSVQSRAAAAGKEEPAHLKSCSYSRGPKTLASGKQGDLHQDSGIENCLYLYRQFASEALRILLPRLSSGGTEEQVNSFVAALQLGLKRRFGGKVDHLRVAYQSEPIGETDERRHFIVLYDSVPGGTGYLHELLSRAENMQEVFRQAYEVMQACDCYDHTMDGCYRCLLEYRNAYGMESTSKSLALEMLKDVVEGEHEWVQDDQGLSALGGNPWIDSELEARFPEALARFSGHECVGKQKVRVSQDVIRGKHGYRLTIGELAYEMEPQADLGMAQGVQFASRPDFVLWPVRHGLAPVAVFLDGYKFHAEKASDDLLKRQALMHAGFVVWSLNWYDVNKVMGDKAMDVPLPAGMTSPEQNHAAIAGLAKLAGVANPVLHHSKTPFELLASFLTRQQPDELEKHALLFVLQCLPAGSMADPAVKQQGVDALHGLPAAFTDRTPEPVALAGAVALNDDQGAAGIILRLLAAPGLLKTFDLDAAMVSICYELRQGSEEAARYQWQRFWGTINFLQFLPLMYAWTPDSRNSGIAAGLLWPEKRSASAGPTQQATEPTWYALLDGELAEALRALEVSWPEPPLVGDDVVNADEEIIGQAELIFEAHRLAFLLPGDEEQMAIRPQLEAEGWRVVTDVDELVAVINGLDSGA</sequence>
<evidence type="ECO:0000256" key="3">
    <source>
        <dbReference type="SAM" id="Coils"/>
    </source>
</evidence>
<evidence type="ECO:0000256" key="2">
    <source>
        <dbReference type="ARBA" id="ARBA00022840"/>
    </source>
</evidence>
<dbReference type="Proteomes" id="UP001595386">
    <property type="component" value="Unassembled WGS sequence"/>
</dbReference>
<comment type="caution">
    <text evidence="7">The sequence shown here is derived from an EMBL/GenBank/DDBJ whole genome shotgun (WGS) entry which is preliminary data.</text>
</comment>
<evidence type="ECO:0000259" key="6">
    <source>
        <dbReference type="PROSITE" id="PS51194"/>
    </source>
</evidence>
<accession>A0ABV7B9C1</accession>
<evidence type="ECO:0000259" key="5">
    <source>
        <dbReference type="PROSITE" id="PS51192"/>
    </source>
</evidence>
<gene>
    <name evidence="7" type="ORF">ACFODV_15390</name>
</gene>
<dbReference type="Pfam" id="PF00270">
    <property type="entry name" value="DEAD"/>
    <property type="match status" value="1"/>
</dbReference>
<dbReference type="SMART" id="SM00490">
    <property type="entry name" value="HELICc"/>
    <property type="match status" value="1"/>
</dbReference>
<feature type="domain" description="Helicase C-terminal" evidence="6">
    <location>
        <begin position="979"/>
        <end position="1133"/>
    </location>
</feature>
<dbReference type="SUPFAM" id="SSF52540">
    <property type="entry name" value="P-loop containing nucleoside triphosphate hydrolases"/>
    <property type="match status" value="2"/>
</dbReference>
<dbReference type="Pfam" id="PF09369">
    <property type="entry name" value="MZB"/>
    <property type="match status" value="1"/>
</dbReference>
<feature type="domain" description="Helicase ATP-binding" evidence="5">
    <location>
        <begin position="88"/>
        <end position="273"/>
    </location>
</feature>
<reference evidence="8" key="1">
    <citation type="journal article" date="2019" name="Int. J. Syst. Evol. Microbiol.">
        <title>The Global Catalogue of Microorganisms (GCM) 10K type strain sequencing project: providing services to taxonomists for standard genome sequencing and annotation.</title>
        <authorList>
            <consortium name="The Broad Institute Genomics Platform"/>
            <consortium name="The Broad Institute Genome Sequencing Center for Infectious Disease"/>
            <person name="Wu L."/>
            <person name="Ma J."/>
        </authorList>
    </citation>
    <scope>NUCLEOTIDE SEQUENCE [LARGE SCALE GENOMIC DNA]</scope>
    <source>
        <strain evidence="8">KCTC 52660</strain>
    </source>
</reference>
<dbReference type="PROSITE" id="PS51192">
    <property type="entry name" value="HELICASE_ATP_BIND_1"/>
    <property type="match status" value="1"/>
</dbReference>
<feature type="region of interest" description="Disordered" evidence="4">
    <location>
        <begin position="454"/>
        <end position="481"/>
    </location>
</feature>
<dbReference type="GO" id="GO:0004386">
    <property type="term" value="F:helicase activity"/>
    <property type="evidence" value="ECO:0007669"/>
    <property type="project" value="UniProtKB-KW"/>
</dbReference>
<evidence type="ECO:0000313" key="8">
    <source>
        <dbReference type="Proteomes" id="UP001595386"/>
    </source>
</evidence>
<dbReference type="EMBL" id="JBHRSQ010000036">
    <property type="protein sequence ID" value="MFC2993403.1"/>
    <property type="molecule type" value="Genomic_DNA"/>
</dbReference>
<keyword evidence="7" id="KW-0378">Hydrolase</keyword>
<proteinExistence type="predicted"/>
<keyword evidence="7" id="KW-0347">Helicase</keyword>
<dbReference type="Gene3D" id="3.40.50.300">
    <property type="entry name" value="P-loop containing nucleotide triphosphate hydrolases"/>
    <property type="match status" value="2"/>
</dbReference>
<dbReference type="InterPro" id="IPR014001">
    <property type="entry name" value="Helicase_ATP-bd"/>
</dbReference>
<dbReference type="InterPro" id="IPR011545">
    <property type="entry name" value="DEAD/DEAH_box_helicase_dom"/>
</dbReference>
<evidence type="ECO:0000256" key="4">
    <source>
        <dbReference type="SAM" id="MobiDB-lite"/>
    </source>
</evidence>
<name>A0ABV7B9C1_9GAMM</name>
<dbReference type="PANTHER" id="PTHR47957">
    <property type="entry name" value="ATP-DEPENDENT HELICASE HRQ1"/>
    <property type="match status" value="1"/>
</dbReference>